<name>A0A3A5JX45_9HYPH</name>
<dbReference type="Proteomes" id="UP000272706">
    <property type="component" value="Unassembled WGS sequence"/>
</dbReference>
<dbReference type="Pfam" id="PF01609">
    <property type="entry name" value="DDE_Tnp_1"/>
    <property type="match status" value="1"/>
</dbReference>
<dbReference type="GO" id="GO:0003677">
    <property type="term" value="F:DNA binding"/>
    <property type="evidence" value="ECO:0007669"/>
    <property type="project" value="InterPro"/>
</dbReference>
<sequence>MIRQAQMSSADLHDSQMARCSSKVMTRPITPTGPMTARRCAMNWWSRGIKDRIAYKARRGKKQPNWQKWTNKVAVSVRSAIERTNATMKNWYGMTRVRYLDLARAITAICNSLPAL</sequence>
<accession>A0A3A5JX45</accession>
<evidence type="ECO:0000313" key="3">
    <source>
        <dbReference type="Proteomes" id="UP000272706"/>
    </source>
</evidence>
<feature type="domain" description="Transposase IS4-like" evidence="1">
    <location>
        <begin position="52"/>
        <end position="110"/>
    </location>
</feature>
<dbReference type="GO" id="GO:0006313">
    <property type="term" value="P:DNA transposition"/>
    <property type="evidence" value="ECO:0007669"/>
    <property type="project" value="InterPro"/>
</dbReference>
<protein>
    <recommendedName>
        <fullName evidence="1">Transposase IS4-like domain-containing protein</fullName>
    </recommendedName>
</protein>
<evidence type="ECO:0000313" key="2">
    <source>
        <dbReference type="EMBL" id="RJT26705.1"/>
    </source>
</evidence>
<dbReference type="EMBL" id="QZWZ01000068">
    <property type="protein sequence ID" value="RJT26705.1"/>
    <property type="molecule type" value="Genomic_DNA"/>
</dbReference>
<dbReference type="AlphaFoldDB" id="A0A3A5JX45"/>
<evidence type="ECO:0000259" key="1">
    <source>
        <dbReference type="Pfam" id="PF01609"/>
    </source>
</evidence>
<dbReference type="GO" id="GO:0004803">
    <property type="term" value="F:transposase activity"/>
    <property type="evidence" value="ECO:0007669"/>
    <property type="project" value="InterPro"/>
</dbReference>
<proteinExistence type="predicted"/>
<comment type="caution">
    <text evidence="2">The sequence shown here is derived from an EMBL/GenBank/DDBJ whole genome shotgun (WGS) entry which is preliminary data.</text>
</comment>
<reference evidence="2 3" key="1">
    <citation type="submission" date="2018-09" db="EMBL/GenBank/DDBJ databases">
        <title>Mesorhizobium carmichaelinearum sp. nov. isolated from Carmichaelinea spp. root nodules in New Zealand.</title>
        <authorList>
            <person name="De Meyer S.E."/>
        </authorList>
    </citation>
    <scope>NUCLEOTIDE SEQUENCE [LARGE SCALE GENOMIC DNA]</scope>
    <source>
        <strain evidence="2 3">ICMP19557</strain>
    </source>
</reference>
<dbReference type="InterPro" id="IPR002559">
    <property type="entry name" value="Transposase_11"/>
</dbReference>
<dbReference type="OrthoDB" id="9774608at2"/>
<gene>
    <name evidence="2" type="ORF">D3227_37015</name>
</gene>
<keyword evidence="3" id="KW-1185">Reference proteome</keyword>
<organism evidence="2 3">
    <name type="scientific">Mesorhizobium waimense</name>
    <dbReference type="NCBI Taxonomy" id="1300307"/>
    <lineage>
        <taxon>Bacteria</taxon>
        <taxon>Pseudomonadati</taxon>
        <taxon>Pseudomonadota</taxon>
        <taxon>Alphaproteobacteria</taxon>
        <taxon>Hyphomicrobiales</taxon>
        <taxon>Phyllobacteriaceae</taxon>
        <taxon>Mesorhizobium</taxon>
    </lineage>
</organism>